<keyword evidence="2" id="KW-1185">Reference proteome</keyword>
<gene>
    <name evidence="1" type="ORF">ABIE19_000287</name>
</gene>
<name>A0ABV2R8S9_9CAUL</name>
<dbReference type="EMBL" id="JBEPTF010000001">
    <property type="protein sequence ID" value="MET4682378.1"/>
    <property type="molecule type" value="Genomic_DNA"/>
</dbReference>
<sequence length="79" mass="8231">MTAQLTVCALTPPPFTGEGDRGAVEGAAPGAALKRLHTNPNPETVARSFAPSTMLRMVPLPRCAGEERRGAAEQGRMSA</sequence>
<comment type="caution">
    <text evidence="1">The sequence shown here is derived from an EMBL/GenBank/DDBJ whole genome shotgun (WGS) entry which is preliminary data.</text>
</comment>
<protein>
    <submittedName>
        <fullName evidence="1">Uncharacterized protein</fullName>
    </submittedName>
</protein>
<organism evidence="1 2">
    <name type="scientific">Brevundimonas faecalis</name>
    <dbReference type="NCBI Taxonomy" id="947378"/>
    <lineage>
        <taxon>Bacteria</taxon>
        <taxon>Pseudomonadati</taxon>
        <taxon>Pseudomonadota</taxon>
        <taxon>Alphaproteobacteria</taxon>
        <taxon>Caulobacterales</taxon>
        <taxon>Caulobacteraceae</taxon>
        <taxon>Brevundimonas</taxon>
    </lineage>
</organism>
<evidence type="ECO:0000313" key="2">
    <source>
        <dbReference type="Proteomes" id="UP001549313"/>
    </source>
</evidence>
<evidence type="ECO:0000313" key="1">
    <source>
        <dbReference type="EMBL" id="MET4682378.1"/>
    </source>
</evidence>
<accession>A0ABV2R8S9</accession>
<dbReference type="Proteomes" id="UP001549313">
    <property type="component" value="Unassembled WGS sequence"/>
</dbReference>
<reference evidence="1 2" key="1">
    <citation type="submission" date="2024-06" db="EMBL/GenBank/DDBJ databases">
        <title>Sorghum-associated microbial communities from plants grown in Nebraska, USA.</title>
        <authorList>
            <person name="Schachtman D."/>
        </authorList>
    </citation>
    <scope>NUCLEOTIDE SEQUENCE [LARGE SCALE GENOMIC DNA]</scope>
    <source>
        <strain evidence="1 2">2814</strain>
    </source>
</reference>
<proteinExistence type="predicted"/>